<name>A0A8S1HCV0_9PELO</name>
<proteinExistence type="predicted"/>
<evidence type="ECO:0000313" key="2">
    <source>
        <dbReference type="EMBL" id="CAD6192311.1"/>
    </source>
</evidence>
<organism evidence="2 3">
    <name type="scientific">Caenorhabditis auriculariae</name>
    <dbReference type="NCBI Taxonomy" id="2777116"/>
    <lineage>
        <taxon>Eukaryota</taxon>
        <taxon>Metazoa</taxon>
        <taxon>Ecdysozoa</taxon>
        <taxon>Nematoda</taxon>
        <taxon>Chromadorea</taxon>
        <taxon>Rhabditida</taxon>
        <taxon>Rhabditina</taxon>
        <taxon>Rhabditomorpha</taxon>
        <taxon>Rhabditoidea</taxon>
        <taxon>Rhabditidae</taxon>
        <taxon>Peloderinae</taxon>
        <taxon>Caenorhabditis</taxon>
    </lineage>
</organism>
<feature type="chain" id="PRO_5035822633" evidence="1">
    <location>
        <begin position="21"/>
        <end position="107"/>
    </location>
</feature>
<feature type="signal peptide" evidence="1">
    <location>
        <begin position="1"/>
        <end position="20"/>
    </location>
</feature>
<comment type="caution">
    <text evidence="2">The sequence shown here is derived from an EMBL/GenBank/DDBJ whole genome shotgun (WGS) entry which is preliminary data.</text>
</comment>
<gene>
    <name evidence="2" type="ORF">CAUJ_LOCUS8230</name>
</gene>
<keyword evidence="3" id="KW-1185">Reference proteome</keyword>
<protein>
    <submittedName>
        <fullName evidence="2">Uncharacterized protein</fullName>
    </submittedName>
</protein>
<dbReference type="EMBL" id="CAJGYM010000027">
    <property type="protein sequence ID" value="CAD6192311.1"/>
    <property type="molecule type" value="Genomic_DNA"/>
</dbReference>
<dbReference type="AlphaFoldDB" id="A0A8S1HCV0"/>
<sequence length="107" mass="10832">MSRTAVFALLAALAVAAVTANRCYSGIGGQALQQKECAGDYCTKVSTSNGGVTYDCDNVNVCARNDCVTNSLGGTTCCCTGSLCNSASSVTILAALASLCLSFLAFH</sequence>
<accession>A0A8S1HCV0</accession>
<evidence type="ECO:0000313" key="3">
    <source>
        <dbReference type="Proteomes" id="UP000835052"/>
    </source>
</evidence>
<dbReference type="Proteomes" id="UP000835052">
    <property type="component" value="Unassembled WGS sequence"/>
</dbReference>
<evidence type="ECO:0000256" key="1">
    <source>
        <dbReference type="SAM" id="SignalP"/>
    </source>
</evidence>
<reference evidence="2" key="1">
    <citation type="submission" date="2020-10" db="EMBL/GenBank/DDBJ databases">
        <authorList>
            <person name="Kikuchi T."/>
        </authorList>
    </citation>
    <scope>NUCLEOTIDE SEQUENCE</scope>
    <source>
        <strain evidence="2">NKZ352</strain>
    </source>
</reference>
<keyword evidence="1" id="KW-0732">Signal</keyword>